<dbReference type="PANTHER" id="PTHR43643:SF3">
    <property type="entry name" value="HISTIDINOL-PHOSPHATE AMINOTRANSFERASE"/>
    <property type="match status" value="1"/>
</dbReference>
<evidence type="ECO:0000256" key="6">
    <source>
        <dbReference type="HAMAP-Rule" id="MF_01513"/>
    </source>
</evidence>
<dbReference type="PANTHER" id="PTHR43643">
    <property type="entry name" value="HISTIDINOL-PHOSPHATE AMINOTRANSFERASE 2"/>
    <property type="match status" value="1"/>
</dbReference>
<dbReference type="InterPro" id="IPR024892">
    <property type="entry name" value="ArAT"/>
</dbReference>
<evidence type="ECO:0000256" key="2">
    <source>
        <dbReference type="ARBA" id="ARBA00011738"/>
    </source>
</evidence>
<keyword evidence="3 6" id="KW-0032">Aminotransferase</keyword>
<dbReference type="InterPro" id="IPR015422">
    <property type="entry name" value="PyrdxlP-dep_Trfase_small"/>
</dbReference>
<dbReference type="EC" id="2.6.1.57" evidence="6"/>
<dbReference type="GO" id="GO:0030170">
    <property type="term" value="F:pyridoxal phosphate binding"/>
    <property type="evidence" value="ECO:0007669"/>
    <property type="project" value="UniProtKB-UniRule"/>
</dbReference>
<feature type="domain" description="Aminotransferase class I/classII large" evidence="7">
    <location>
        <begin position="25"/>
        <end position="347"/>
    </location>
</feature>
<proteinExistence type="inferred from homology"/>
<dbReference type="SUPFAM" id="SSF53383">
    <property type="entry name" value="PLP-dependent transferases"/>
    <property type="match status" value="1"/>
</dbReference>
<dbReference type="EMBL" id="FNAB01000001">
    <property type="protein sequence ID" value="SDC57390.1"/>
    <property type="molecule type" value="Genomic_DNA"/>
</dbReference>
<evidence type="ECO:0000256" key="1">
    <source>
        <dbReference type="ARBA" id="ARBA00001933"/>
    </source>
</evidence>
<dbReference type="HAMAP" id="MF_01513">
    <property type="entry name" value="Phe_aminotrans_2"/>
    <property type="match status" value="1"/>
</dbReference>
<organism evidence="8 9">
    <name type="scientific">Rhodococcus tukisamuensis</name>
    <dbReference type="NCBI Taxonomy" id="168276"/>
    <lineage>
        <taxon>Bacteria</taxon>
        <taxon>Bacillati</taxon>
        <taxon>Actinomycetota</taxon>
        <taxon>Actinomycetes</taxon>
        <taxon>Mycobacteriales</taxon>
        <taxon>Nocardiaceae</taxon>
        <taxon>Rhodococcus</taxon>
    </lineage>
</organism>
<dbReference type="InterPro" id="IPR001917">
    <property type="entry name" value="Aminotrans_II_pyridoxalP_BS"/>
</dbReference>
<evidence type="ECO:0000256" key="5">
    <source>
        <dbReference type="ARBA" id="ARBA00022898"/>
    </source>
</evidence>
<dbReference type="GO" id="GO:0008793">
    <property type="term" value="F:aromatic-amino-acid transaminase activity"/>
    <property type="evidence" value="ECO:0007669"/>
    <property type="project" value="UniProtKB-UniRule"/>
</dbReference>
<accession>A0A1G6MPD0</accession>
<comment type="cofactor">
    <cofactor evidence="1 6">
        <name>pyridoxal 5'-phosphate</name>
        <dbReference type="ChEBI" id="CHEBI:597326"/>
    </cofactor>
</comment>
<gene>
    <name evidence="6" type="primary">pat</name>
    <name evidence="8" type="ORF">SAMN05444580_101257</name>
</gene>
<reference evidence="8 9" key="1">
    <citation type="submission" date="2016-10" db="EMBL/GenBank/DDBJ databases">
        <authorList>
            <person name="de Groot N.N."/>
        </authorList>
    </citation>
    <scope>NUCLEOTIDE SEQUENCE [LARGE SCALE GENOMIC DNA]</scope>
    <source>
        <strain evidence="8 9">JCM 11308</strain>
    </source>
</reference>
<dbReference type="InterPro" id="IPR015424">
    <property type="entry name" value="PyrdxlP-dep_Trfase"/>
</dbReference>
<dbReference type="Proteomes" id="UP000199417">
    <property type="component" value="Unassembled WGS sequence"/>
</dbReference>
<dbReference type="NCBIfam" id="NF002878">
    <property type="entry name" value="PRK03321.1"/>
    <property type="match status" value="1"/>
</dbReference>
<dbReference type="NCBIfam" id="TIGR01141">
    <property type="entry name" value="hisC"/>
    <property type="match status" value="1"/>
</dbReference>
<dbReference type="InterPro" id="IPR050106">
    <property type="entry name" value="HistidinolP_aminotransfase"/>
</dbReference>
<name>A0A1G6MPD0_9NOCA</name>
<keyword evidence="5 6" id="KW-0663">Pyridoxal phosphate</keyword>
<comment type="subunit">
    <text evidence="2 6">Homodimer.</text>
</comment>
<dbReference type="CDD" id="cd00609">
    <property type="entry name" value="AAT_like"/>
    <property type="match status" value="1"/>
</dbReference>
<evidence type="ECO:0000259" key="7">
    <source>
        <dbReference type="Pfam" id="PF00155"/>
    </source>
</evidence>
<sequence>MTARTRPDLVDISPYVPGRTFPGAIKLASNETTAGPLPSVAAAIAESALGVNRYPDNGSVALREALADSLGVSVDRVAAGCGSVSLCQELVQITAGPGDEVLFAWRAFEVYPVVARVAGATPVQVPLTADHLHDLDAMLAAITDRTRVIFVCNPNNPTGTVVTQDALERFLDAVPADILVILDEAYIEYTRPGDQAGAEIPNGVALAEGRANVVVLRTFSKAYGLAGLRVGYAVADPGIIAALSKVHIPFAVSTVAQAAAVASLAAADELLARTDGVVAERRRMREALIGAGYEVPASNANFVWLPLGDRSAEFSEASAAAGVLVRPYGTDGVRITIGDPDENDAFLAFATGDGLPIWKSRQV</sequence>
<comment type="function">
    <text evidence="6">Aminotransferase that catalyzes the conversion of aromatic amino acids and 2-oxoglutarate into corresponding aromatic oxo acids and L-glutamate.</text>
</comment>
<dbReference type="Gene3D" id="3.40.640.10">
    <property type="entry name" value="Type I PLP-dependent aspartate aminotransferase-like (Major domain)"/>
    <property type="match status" value="1"/>
</dbReference>
<evidence type="ECO:0000313" key="9">
    <source>
        <dbReference type="Proteomes" id="UP000199417"/>
    </source>
</evidence>
<dbReference type="GO" id="GO:0004400">
    <property type="term" value="F:histidinol-phosphate transaminase activity"/>
    <property type="evidence" value="ECO:0007669"/>
    <property type="project" value="InterPro"/>
</dbReference>
<comment type="similarity">
    <text evidence="6">Belongs to the class-II pyridoxal-phosphate-dependent aminotransferase family.</text>
</comment>
<dbReference type="InterPro" id="IPR004839">
    <property type="entry name" value="Aminotransferase_I/II_large"/>
</dbReference>
<protein>
    <recommendedName>
        <fullName evidence="6">Aromatic amino acid aminotransferase</fullName>
        <shortName evidence="6">ArAT</shortName>
        <ecNumber evidence="6">2.6.1.57</ecNumber>
    </recommendedName>
</protein>
<feature type="modified residue" description="N6-(pyridoxal phosphate)lysine" evidence="6">
    <location>
        <position position="221"/>
    </location>
</feature>
<dbReference type="Pfam" id="PF00155">
    <property type="entry name" value="Aminotran_1_2"/>
    <property type="match status" value="1"/>
</dbReference>
<comment type="catalytic activity">
    <reaction evidence="6">
        <text>an aromatic L-alpha-amino acid + 2-oxoglutarate = an aromatic oxo-acid + L-glutamate</text>
        <dbReference type="Rhea" id="RHEA:17533"/>
        <dbReference type="ChEBI" id="CHEBI:16810"/>
        <dbReference type="ChEBI" id="CHEBI:29985"/>
        <dbReference type="ChEBI" id="CHEBI:73309"/>
        <dbReference type="ChEBI" id="CHEBI:84824"/>
        <dbReference type="EC" id="2.6.1.57"/>
    </reaction>
</comment>
<evidence type="ECO:0000256" key="3">
    <source>
        <dbReference type="ARBA" id="ARBA00022576"/>
    </source>
</evidence>
<keyword evidence="9" id="KW-1185">Reference proteome</keyword>
<dbReference type="RefSeq" id="WP_072844562.1">
    <property type="nucleotide sequence ID" value="NZ_FNAB01000001.1"/>
</dbReference>
<dbReference type="AlphaFoldDB" id="A0A1G6MPD0"/>
<evidence type="ECO:0000313" key="8">
    <source>
        <dbReference type="EMBL" id="SDC57390.1"/>
    </source>
</evidence>
<dbReference type="InterPro" id="IPR005861">
    <property type="entry name" value="HisP_aminotrans"/>
</dbReference>
<dbReference type="GO" id="GO:0000105">
    <property type="term" value="P:L-histidine biosynthetic process"/>
    <property type="evidence" value="ECO:0007669"/>
    <property type="project" value="InterPro"/>
</dbReference>
<dbReference type="Gene3D" id="3.90.1150.10">
    <property type="entry name" value="Aspartate Aminotransferase, domain 1"/>
    <property type="match status" value="1"/>
</dbReference>
<keyword evidence="4 6" id="KW-0808">Transferase</keyword>
<evidence type="ECO:0000256" key="4">
    <source>
        <dbReference type="ARBA" id="ARBA00022679"/>
    </source>
</evidence>
<dbReference type="HAMAP" id="MF_01023">
    <property type="entry name" value="HisC_aminotrans_2"/>
    <property type="match status" value="1"/>
</dbReference>
<dbReference type="STRING" id="168276.SAMN05444580_101257"/>
<dbReference type="InterPro" id="IPR015421">
    <property type="entry name" value="PyrdxlP-dep_Trfase_major"/>
</dbReference>
<dbReference type="PROSITE" id="PS00599">
    <property type="entry name" value="AA_TRANSFER_CLASS_2"/>
    <property type="match status" value="1"/>
</dbReference>